<organism evidence="3 4">
    <name type="scientific">Actinophytocola oryzae</name>
    <dbReference type="NCBI Taxonomy" id="502181"/>
    <lineage>
        <taxon>Bacteria</taxon>
        <taxon>Bacillati</taxon>
        <taxon>Actinomycetota</taxon>
        <taxon>Actinomycetes</taxon>
        <taxon>Pseudonocardiales</taxon>
        <taxon>Pseudonocardiaceae</taxon>
    </lineage>
</organism>
<proteinExistence type="predicted"/>
<dbReference type="SUPFAM" id="SSF52949">
    <property type="entry name" value="Macro domain-like"/>
    <property type="match status" value="1"/>
</dbReference>
<gene>
    <name evidence="3" type="ORF">CLV71_122131</name>
</gene>
<dbReference type="CDD" id="cd02901">
    <property type="entry name" value="Macro_Poa1p-like"/>
    <property type="match status" value="1"/>
</dbReference>
<dbReference type="PROSITE" id="PS51154">
    <property type="entry name" value="MACRO"/>
    <property type="match status" value="1"/>
</dbReference>
<dbReference type="PANTHER" id="PTHR12521:SF0">
    <property type="entry name" value="ADP-RIBOSE GLYCOHYDROLASE OARD1"/>
    <property type="match status" value="1"/>
</dbReference>
<dbReference type="GO" id="GO:0140291">
    <property type="term" value="P:peptidyl-glutamate ADP-deribosylation"/>
    <property type="evidence" value="ECO:0007669"/>
    <property type="project" value="TreeGrafter"/>
</dbReference>
<protein>
    <submittedName>
        <fullName evidence="3">O-acetyl-ADP-ribose deacetylase (Regulator of RNase III)</fullName>
    </submittedName>
</protein>
<dbReference type="AlphaFoldDB" id="A0A4V6Q6I9"/>
<dbReference type="RefSeq" id="WP_133908169.1">
    <property type="nucleotide sequence ID" value="NZ_SOCP01000022.1"/>
</dbReference>
<evidence type="ECO:0000313" key="3">
    <source>
        <dbReference type="EMBL" id="TDV40741.1"/>
    </source>
</evidence>
<dbReference type="SMART" id="SM00506">
    <property type="entry name" value="A1pp"/>
    <property type="match status" value="1"/>
</dbReference>
<dbReference type="InterPro" id="IPR050892">
    <property type="entry name" value="ADP-ribose_metab_enzymes"/>
</dbReference>
<name>A0A4V6Q6I9_9PSEU</name>
<comment type="caution">
    <text evidence="3">The sequence shown here is derived from an EMBL/GenBank/DDBJ whole genome shotgun (WGS) entry which is preliminary data.</text>
</comment>
<evidence type="ECO:0000256" key="1">
    <source>
        <dbReference type="ARBA" id="ARBA00035885"/>
    </source>
</evidence>
<dbReference type="Pfam" id="PF01661">
    <property type="entry name" value="Macro"/>
    <property type="match status" value="1"/>
</dbReference>
<dbReference type="EMBL" id="SOCP01000022">
    <property type="protein sequence ID" value="TDV40741.1"/>
    <property type="molecule type" value="Genomic_DNA"/>
</dbReference>
<sequence>MITETRGDLLNADAEALVNTVNCVGVMGKGIALQFKRRYPENFKLYAKACTAGEVKLGEMFVVELHTITSPRYIINFPTKNHWRSKSRLDDIDHGLDDLIRVIREREIRSIAIPPLGAGNGGLAWDDVSKLIYRKLAQVSDVAIQLFAPSGAKRALAPQALRMSWGRATIIKLIEAYAEYRRAVEPWEPALGASHLEIQKLSYFANIVMPHLNLRFEAGQYGPYSEQTRHLIQEMEGSYLEGHGDGTSRVQELIPIIPTDTGSREADDYVHKNSSNRNVKTEIVDPVMKIIEGYEGPYNMELLASTHWLASHGKARNATEAWEQIQAWTARKKRLFTRNHVERAWQKLESINMT</sequence>
<comment type="catalytic activity">
    <reaction evidence="1">
        <text>an N-(ADP-alpha-D-ribosyl)-thymidine in DNA + H2O = a thymidine in DNA + ADP-D-ribose</text>
        <dbReference type="Rhea" id="RHEA:71655"/>
        <dbReference type="Rhea" id="RHEA-COMP:13556"/>
        <dbReference type="Rhea" id="RHEA-COMP:18051"/>
        <dbReference type="ChEBI" id="CHEBI:15377"/>
        <dbReference type="ChEBI" id="CHEBI:57967"/>
        <dbReference type="ChEBI" id="CHEBI:137386"/>
        <dbReference type="ChEBI" id="CHEBI:191199"/>
    </reaction>
    <physiologicalReaction direction="left-to-right" evidence="1">
        <dbReference type="Rhea" id="RHEA:71656"/>
    </physiologicalReaction>
</comment>
<evidence type="ECO:0000313" key="4">
    <source>
        <dbReference type="Proteomes" id="UP000294927"/>
    </source>
</evidence>
<evidence type="ECO:0000259" key="2">
    <source>
        <dbReference type="PROSITE" id="PS51154"/>
    </source>
</evidence>
<keyword evidence="4" id="KW-1185">Reference proteome</keyword>
<dbReference type="InterPro" id="IPR043472">
    <property type="entry name" value="Macro_dom-like"/>
</dbReference>
<dbReference type="PANTHER" id="PTHR12521">
    <property type="entry name" value="PROTEIN C6ORF130"/>
    <property type="match status" value="1"/>
</dbReference>
<dbReference type="InterPro" id="IPR002589">
    <property type="entry name" value="Macro_dom"/>
</dbReference>
<feature type="domain" description="Macro" evidence="2">
    <location>
        <begin position="1"/>
        <end position="155"/>
    </location>
</feature>
<reference evidence="3 4" key="1">
    <citation type="submission" date="2019-03" db="EMBL/GenBank/DDBJ databases">
        <title>Genomic Encyclopedia of Archaeal and Bacterial Type Strains, Phase II (KMG-II): from individual species to whole genera.</title>
        <authorList>
            <person name="Goeker M."/>
        </authorList>
    </citation>
    <scope>NUCLEOTIDE SEQUENCE [LARGE SCALE GENOMIC DNA]</scope>
    <source>
        <strain evidence="3 4">DSM 45499</strain>
    </source>
</reference>
<dbReference type="Proteomes" id="UP000294927">
    <property type="component" value="Unassembled WGS sequence"/>
</dbReference>
<dbReference type="OrthoDB" id="9780211at2"/>
<dbReference type="Gene3D" id="3.40.220.10">
    <property type="entry name" value="Leucine Aminopeptidase, subunit E, domain 1"/>
    <property type="match status" value="1"/>
</dbReference>
<accession>A0A4V6Q6I9</accession>